<sequence length="359" mass="42121">MKKSHHNQEKLEKLFNNCPSIDIDDSDKIVIFSDFHLGGRKSRDDFLPNSEMFFTILQKYYYDGGYKLILNGDVEELQKVSLTTIYRRWHDLYELFGKFRDRDGLYKIVGNHDGDLLLIKNTINFRPNDINYQILPGLKLQYKDNTIFVLHGHQASNYHGFINSLVGLSLKYIAHPLMIKNIKRPYTNVKKLKAEEKIYDFSKDKKILSLVGHTHRALFEGLSEADYLKYNIEQRIRKYLESDEHERARLESSIRVLADALKELLKTGDHYDSFSSIYDHMIIPCLFNSGCVIDRKGINCLEIENGHISLVSWYDETNRKSNITYNPVTHKRLDDTSYCRARLKKDSLDYIFTRIDLLT</sequence>
<dbReference type="SUPFAM" id="SSF56300">
    <property type="entry name" value="Metallo-dependent phosphatases"/>
    <property type="match status" value="1"/>
</dbReference>
<proteinExistence type="predicted"/>
<dbReference type="Proteomes" id="UP000587760">
    <property type="component" value="Unassembled WGS sequence"/>
</dbReference>
<dbReference type="AlphaFoldDB" id="A0A841RGL5"/>
<dbReference type="RefSeq" id="WP_184748396.1">
    <property type="nucleotide sequence ID" value="NZ_JACHGJ010000010.1"/>
</dbReference>
<dbReference type="InterPro" id="IPR029052">
    <property type="entry name" value="Metallo-depent_PP-like"/>
</dbReference>
<dbReference type="EMBL" id="JACHGJ010000010">
    <property type="protein sequence ID" value="MBB6482160.1"/>
    <property type="molecule type" value="Genomic_DNA"/>
</dbReference>
<name>A0A841RGL5_9SPIO</name>
<evidence type="ECO:0000313" key="1">
    <source>
        <dbReference type="EMBL" id="MBB6482160.1"/>
    </source>
</evidence>
<evidence type="ECO:0000313" key="2">
    <source>
        <dbReference type="Proteomes" id="UP000587760"/>
    </source>
</evidence>
<comment type="caution">
    <text evidence="1">The sequence shown here is derived from an EMBL/GenBank/DDBJ whole genome shotgun (WGS) entry which is preliminary data.</text>
</comment>
<accession>A0A841RGL5</accession>
<keyword evidence="2" id="KW-1185">Reference proteome</keyword>
<gene>
    <name evidence="1" type="ORF">HNR50_003849</name>
</gene>
<protein>
    <submittedName>
        <fullName evidence="1">UDP-2,3-diacylglucosamine pyrophosphatase LpxH</fullName>
    </submittedName>
</protein>
<reference evidence="1 2" key="1">
    <citation type="submission" date="2020-08" db="EMBL/GenBank/DDBJ databases">
        <title>Genomic Encyclopedia of Type Strains, Phase IV (KMG-IV): sequencing the most valuable type-strain genomes for metagenomic binning, comparative biology and taxonomic classification.</title>
        <authorList>
            <person name="Goeker M."/>
        </authorList>
    </citation>
    <scope>NUCLEOTIDE SEQUENCE [LARGE SCALE GENOMIC DNA]</scope>
    <source>
        <strain evidence="1 2">DSM 2461</strain>
    </source>
</reference>
<organism evidence="1 2">
    <name type="scientific">Spirochaeta isovalerica</name>
    <dbReference type="NCBI Taxonomy" id="150"/>
    <lineage>
        <taxon>Bacteria</taxon>
        <taxon>Pseudomonadati</taxon>
        <taxon>Spirochaetota</taxon>
        <taxon>Spirochaetia</taxon>
        <taxon>Spirochaetales</taxon>
        <taxon>Spirochaetaceae</taxon>
        <taxon>Spirochaeta</taxon>
    </lineage>
</organism>
<dbReference type="Gene3D" id="3.60.21.10">
    <property type="match status" value="1"/>
</dbReference>